<sequence>MKNKSFILLLCVLFTLCFLVHCSPQENPSQKMNILLITADTLRADHLGCYGYHRQTSPNIDALASKSIQFMNVSSVINNTNPSHISMFTAEYPKDHGVYTLVTPLGKGHVTLAEILKDRKYQTAAFVSANHLSNAMSGLGRGFDVYREAHKMKVPADETIENALDWIRENPSKKFFVWIHLFDPHMPYDPPFPYNKAFDRDYTGWGKIFFDVYTMKAPADQYIKTPGLTNLQAETLKRISDGRFSSQDIIRNKVGFSDRDVEYVKSLYDGEIKFMDYYIGFLLNEMQKLGLDRNTLIIFTADHGESLGEHGIYFDHIGIYEPSIKVPLIIYIPQSPAKKNNSMVSNMDILPTLLYILNISVSSKIRQHFDGISLMPLLQDGTVNVIHKELFIEHANNLAKLVKNKDYKYIRPADGATDSTDSFVHKDEFYDIRDDPGELNNLRETKSLENTPYEEMKKSLLDWAGDTWMITKDEKAFEQLKREQREKLKALGYINN</sequence>
<dbReference type="CDD" id="cd16148">
    <property type="entry name" value="sulfatase_like"/>
    <property type="match status" value="1"/>
</dbReference>
<dbReference type="PANTHER" id="PTHR43751:SF3">
    <property type="entry name" value="SULFATASE N-TERMINAL DOMAIN-CONTAINING PROTEIN"/>
    <property type="match status" value="1"/>
</dbReference>
<dbReference type="PANTHER" id="PTHR43751">
    <property type="entry name" value="SULFATASE"/>
    <property type="match status" value="1"/>
</dbReference>
<organism evidence="3 4">
    <name type="scientific">Candidatus Desantisbacteria bacterium CG_4_9_14_3_um_filter_40_11</name>
    <dbReference type="NCBI Taxonomy" id="1974546"/>
    <lineage>
        <taxon>Bacteria</taxon>
        <taxon>Candidatus Desantisiibacteriota</taxon>
    </lineage>
</organism>
<dbReference type="SUPFAM" id="SSF53649">
    <property type="entry name" value="Alkaline phosphatase-like"/>
    <property type="match status" value="1"/>
</dbReference>
<feature type="signal peptide" evidence="1">
    <location>
        <begin position="1"/>
        <end position="22"/>
    </location>
</feature>
<evidence type="ECO:0000313" key="3">
    <source>
        <dbReference type="EMBL" id="PJB28716.1"/>
    </source>
</evidence>
<dbReference type="Proteomes" id="UP000231366">
    <property type="component" value="Unassembled WGS sequence"/>
</dbReference>
<gene>
    <name evidence="3" type="ORF">CO110_08765</name>
</gene>
<dbReference type="InterPro" id="IPR017850">
    <property type="entry name" value="Alkaline_phosphatase_core_sf"/>
</dbReference>
<name>A0A2M8ARU4_9BACT</name>
<comment type="caution">
    <text evidence="3">The sequence shown here is derived from an EMBL/GenBank/DDBJ whole genome shotgun (WGS) entry which is preliminary data.</text>
</comment>
<dbReference type="Gene3D" id="3.40.720.10">
    <property type="entry name" value="Alkaline Phosphatase, subunit A"/>
    <property type="match status" value="1"/>
</dbReference>
<dbReference type="Pfam" id="PF00884">
    <property type="entry name" value="Sulfatase"/>
    <property type="match status" value="1"/>
</dbReference>
<feature type="domain" description="Sulfatase N-terminal" evidence="2">
    <location>
        <begin position="33"/>
        <end position="358"/>
    </location>
</feature>
<feature type="chain" id="PRO_5014727909" description="Sulfatase N-terminal domain-containing protein" evidence="1">
    <location>
        <begin position="23"/>
        <end position="496"/>
    </location>
</feature>
<dbReference type="InterPro" id="IPR000917">
    <property type="entry name" value="Sulfatase_N"/>
</dbReference>
<dbReference type="AlphaFoldDB" id="A0A2M8ARU4"/>
<dbReference type="EMBL" id="PFUI01000234">
    <property type="protein sequence ID" value="PJB28716.1"/>
    <property type="molecule type" value="Genomic_DNA"/>
</dbReference>
<evidence type="ECO:0000256" key="1">
    <source>
        <dbReference type="SAM" id="SignalP"/>
    </source>
</evidence>
<evidence type="ECO:0000313" key="4">
    <source>
        <dbReference type="Proteomes" id="UP000231366"/>
    </source>
</evidence>
<protein>
    <recommendedName>
        <fullName evidence="2">Sulfatase N-terminal domain-containing protein</fullName>
    </recommendedName>
</protein>
<accession>A0A2M8ARU4</accession>
<evidence type="ECO:0000259" key="2">
    <source>
        <dbReference type="Pfam" id="PF00884"/>
    </source>
</evidence>
<keyword evidence="1" id="KW-0732">Signal</keyword>
<dbReference type="InterPro" id="IPR052701">
    <property type="entry name" value="GAG_Ulvan_Degrading_Sulfatases"/>
</dbReference>
<proteinExistence type="predicted"/>
<reference evidence="4" key="1">
    <citation type="submission" date="2017-09" db="EMBL/GenBank/DDBJ databases">
        <title>Depth-based differentiation of microbial function through sediment-hosted aquifers and enrichment of novel symbionts in the deep terrestrial subsurface.</title>
        <authorList>
            <person name="Probst A.J."/>
            <person name="Ladd B."/>
            <person name="Jarett J.K."/>
            <person name="Geller-Mcgrath D.E."/>
            <person name="Sieber C.M.K."/>
            <person name="Emerson J.B."/>
            <person name="Anantharaman K."/>
            <person name="Thomas B.C."/>
            <person name="Malmstrom R."/>
            <person name="Stieglmeier M."/>
            <person name="Klingl A."/>
            <person name="Woyke T."/>
            <person name="Ryan C.M."/>
            <person name="Banfield J.F."/>
        </authorList>
    </citation>
    <scope>NUCLEOTIDE SEQUENCE [LARGE SCALE GENOMIC DNA]</scope>
</reference>